<evidence type="ECO:0000313" key="4">
    <source>
        <dbReference type="EMBL" id="KST67800.1"/>
    </source>
</evidence>
<dbReference type="AlphaFoldDB" id="A0A0V7ZJE4"/>
<evidence type="ECO:0000256" key="2">
    <source>
        <dbReference type="SAM" id="SignalP"/>
    </source>
</evidence>
<keyword evidence="2" id="KW-0732">Signal</keyword>
<dbReference type="EMBL" id="LMTZ01000085">
    <property type="protein sequence ID" value="KST67800.1"/>
    <property type="molecule type" value="Genomic_DNA"/>
</dbReference>
<sequence length="65" mass="7193">MRTATSIFVTIFMFGSLAFNAVSTSAQAIEQSFIPSDNQELIANRDSTRPSKGTPYRGSGRRKFM</sequence>
<proteinExistence type="predicted"/>
<feature type="chain" id="PRO_5007439176" evidence="2">
    <location>
        <begin position="29"/>
        <end position="65"/>
    </location>
</feature>
<feature type="signal peptide" evidence="2">
    <location>
        <begin position="1"/>
        <end position="28"/>
    </location>
</feature>
<keyword evidence="5" id="KW-1185">Reference proteome</keyword>
<dbReference type="NCBIfam" id="NF047413">
    <property type="entry name" value="heterocyst_PatX"/>
    <property type="match status" value="1"/>
</dbReference>
<protein>
    <submittedName>
        <fullName evidence="3">Uncharacterized protein</fullName>
    </submittedName>
</protein>
<gene>
    <name evidence="3" type="ORF">BC008_17740</name>
    <name evidence="4" type="ORF">BC008_44460</name>
</gene>
<accession>A0A0V7ZJE4</accession>
<evidence type="ECO:0000256" key="1">
    <source>
        <dbReference type="SAM" id="MobiDB-lite"/>
    </source>
</evidence>
<comment type="caution">
    <text evidence="3">The sequence shown here is derived from an EMBL/GenBank/DDBJ whole genome shotgun (WGS) entry which is preliminary data.</text>
</comment>
<feature type="region of interest" description="Disordered" evidence="1">
    <location>
        <begin position="39"/>
        <end position="65"/>
    </location>
</feature>
<name>A0A0V7ZJE4_9CYAN</name>
<reference evidence="3 5" key="1">
    <citation type="journal article" date="2015" name="Genome Announc.">
        <title>Draft Genome of the Euendolithic (true boring) Cyanobacterium Mastigocoleus testarum strain BC008.</title>
        <authorList>
            <person name="Guida B.S."/>
            <person name="Garcia-Pichel F."/>
        </authorList>
    </citation>
    <scope>NUCLEOTIDE SEQUENCE [LARGE SCALE GENOMIC DNA]</scope>
    <source>
        <strain evidence="3 5">BC008</strain>
    </source>
</reference>
<dbReference type="RefSeq" id="WP_058183641.1">
    <property type="nucleotide sequence ID" value="NZ_LMTZ01000085.1"/>
</dbReference>
<evidence type="ECO:0000313" key="5">
    <source>
        <dbReference type="Proteomes" id="UP000053372"/>
    </source>
</evidence>
<dbReference type="InterPro" id="IPR058097">
    <property type="entry name" value="PatX"/>
</dbReference>
<dbReference type="Proteomes" id="UP000053372">
    <property type="component" value="Unassembled WGS sequence"/>
</dbReference>
<organism evidence="3 5">
    <name type="scientific">Mastigocoleus testarum BC008</name>
    <dbReference type="NCBI Taxonomy" id="371196"/>
    <lineage>
        <taxon>Bacteria</taxon>
        <taxon>Bacillati</taxon>
        <taxon>Cyanobacteriota</taxon>
        <taxon>Cyanophyceae</taxon>
        <taxon>Nostocales</taxon>
        <taxon>Hapalosiphonaceae</taxon>
        <taxon>Mastigocoleus</taxon>
    </lineage>
</organism>
<dbReference type="EMBL" id="LMTZ01000121">
    <property type="protein sequence ID" value="KST64471.1"/>
    <property type="molecule type" value="Genomic_DNA"/>
</dbReference>
<evidence type="ECO:0000313" key="3">
    <source>
        <dbReference type="EMBL" id="KST64471.1"/>
    </source>
</evidence>